<protein>
    <recommendedName>
        <fullName evidence="4">PDZ domain-containing protein</fullName>
    </recommendedName>
</protein>
<gene>
    <name evidence="2" type="ORF">EJB05_02344</name>
</gene>
<feature type="compositionally biased region" description="Polar residues" evidence="1">
    <location>
        <begin position="1"/>
        <end position="12"/>
    </location>
</feature>
<organism evidence="2 3">
    <name type="scientific">Eragrostis curvula</name>
    <name type="common">weeping love grass</name>
    <dbReference type="NCBI Taxonomy" id="38414"/>
    <lineage>
        <taxon>Eukaryota</taxon>
        <taxon>Viridiplantae</taxon>
        <taxon>Streptophyta</taxon>
        <taxon>Embryophyta</taxon>
        <taxon>Tracheophyta</taxon>
        <taxon>Spermatophyta</taxon>
        <taxon>Magnoliopsida</taxon>
        <taxon>Liliopsida</taxon>
        <taxon>Poales</taxon>
        <taxon>Poaceae</taxon>
        <taxon>PACMAD clade</taxon>
        <taxon>Chloridoideae</taxon>
        <taxon>Eragrostideae</taxon>
        <taxon>Eragrostidinae</taxon>
        <taxon>Eragrostis</taxon>
    </lineage>
</organism>
<dbReference type="OrthoDB" id="654694at2759"/>
<dbReference type="Proteomes" id="UP000324897">
    <property type="component" value="Chromosome 6"/>
</dbReference>
<proteinExistence type="predicted"/>
<dbReference type="Gramene" id="TVU50946">
    <property type="protein sequence ID" value="TVU50946"/>
    <property type="gene ID" value="EJB05_02344"/>
</dbReference>
<dbReference type="PANTHER" id="PTHR47389">
    <property type="entry name" value="OS09G0436400 PROTEIN"/>
    <property type="match status" value="1"/>
</dbReference>
<accession>A0A5J9WSV1</accession>
<name>A0A5J9WSV1_9POAL</name>
<dbReference type="AlphaFoldDB" id="A0A5J9WSV1"/>
<dbReference type="InterPro" id="IPR009003">
    <property type="entry name" value="Peptidase_S1_PA"/>
</dbReference>
<dbReference type="PANTHER" id="PTHR47389:SF6">
    <property type="entry name" value="OS09G0436300 PROTEIN"/>
    <property type="match status" value="1"/>
</dbReference>
<dbReference type="SUPFAM" id="SSF50494">
    <property type="entry name" value="Trypsin-like serine proteases"/>
    <property type="match status" value="1"/>
</dbReference>
<evidence type="ECO:0000313" key="3">
    <source>
        <dbReference type="Proteomes" id="UP000324897"/>
    </source>
</evidence>
<reference evidence="2 3" key="1">
    <citation type="journal article" date="2019" name="Sci. Rep.">
        <title>A high-quality genome of Eragrostis curvula grass provides insights into Poaceae evolution and supports new strategies to enhance forage quality.</title>
        <authorList>
            <person name="Carballo J."/>
            <person name="Santos B.A.C.M."/>
            <person name="Zappacosta D."/>
            <person name="Garbus I."/>
            <person name="Selva J.P."/>
            <person name="Gallo C.A."/>
            <person name="Diaz A."/>
            <person name="Albertini E."/>
            <person name="Caccamo M."/>
            <person name="Echenique V."/>
        </authorList>
    </citation>
    <scope>NUCLEOTIDE SEQUENCE [LARGE SCALE GENOMIC DNA]</scope>
    <source>
        <strain evidence="3">cv. Victoria</strain>
        <tissue evidence="2">Leaf</tissue>
    </source>
</reference>
<feature type="region of interest" description="Disordered" evidence="1">
    <location>
        <begin position="1"/>
        <end position="47"/>
    </location>
</feature>
<sequence>MKPQPQTAQERAQQVHGAMKSNRRRKAMESAQPQILKTPRKENPDGRKAWLPKSIKYDFGVVGDFTEDGLKYFESVSGVRRSVVSLFCTVGENESCCSGTVVDHDLKKTWILTSGCLARKPDTQFEAYARGTKIKVSLPNEQIVEGSLEMCNLHYNIAIVTIESPESLFDLPAVGLSDLPECYTLQPRPVVALGRDVFSKDFLMRYGVLVRKSSDLGCKELLVSTCDVSPHFIGGPVMDHEKRFIGITFPYQDAALVLPVEIAARCLKYCKKERTLPWLRIKGLALHTLAVEVLESICCKFARPPSGVLVDRICDISTEKYGGMEVGDIITELDGVTVYSIAQFTSMFIDKMEAARGALNTVIVKAVVQRHRDKTTFVANLNVQEIASVVYDKTFQNRWMHYKSYGLGEDFY</sequence>
<dbReference type="Pfam" id="PF13365">
    <property type="entry name" value="Trypsin_2"/>
    <property type="match status" value="1"/>
</dbReference>
<evidence type="ECO:0000313" key="2">
    <source>
        <dbReference type="EMBL" id="TVU50946.1"/>
    </source>
</evidence>
<comment type="caution">
    <text evidence="2">The sequence shown here is derived from an EMBL/GenBank/DDBJ whole genome shotgun (WGS) entry which is preliminary data.</text>
</comment>
<keyword evidence="3" id="KW-1185">Reference proteome</keyword>
<evidence type="ECO:0000256" key="1">
    <source>
        <dbReference type="SAM" id="MobiDB-lite"/>
    </source>
</evidence>
<dbReference type="EMBL" id="RWGY01000002">
    <property type="protein sequence ID" value="TVU50946.1"/>
    <property type="molecule type" value="Genomic_DNA"/>
</dbReference>
<dbReference type="Gene3D" id="2.40.10.120">
    <property type="match status" value="1"/>
</dbReference>
<evidence type="ECO:0008006" key="4">
    <source>
        <dbReference type="Google" id="ProtNLM"/>
    </source>
</evidence>